<evidence type="ECO:0000313" key="5">
    <source>
        <dbReference type="Proteomes" id="UP000281474"/>
    </source>
</evidence>
<dbReference type="InterPro" id="IPR011836">
    <property type="entry name" value="YhdP"/>
</dbReference>
<evidence type="ECO:0000313" key="4">
    <source>
        <dbReference type="EMBL" id="RLV59027.1"/>
    </source>
</evidence>
<dbReference type="PANTHER" id="PTHR38690:SF1">
    <property type="entry name" value="PROTEASE"/>
    <property type="match status" value="1"/>
</dbReference>
<name>A0A3L8PUD0_9GAMM</name>
<keyword evidence="2" id="KW-0812">Transmembrane</keyword>
<dbReference type="EMBL" id="QZEI01000046">
    <property type="protein sequence ID" value="RLV59027.1"/>
    <property type="molecule type" value="Genomic_DNA"/>
</dbReference>
<evidence type="ECO:0000256" key="2">
    <source>
        <dbReference type="SAM" id="Phobius"/>
    </source>
</evidence>
<dbReference type="InterPro" id="IPR025263">
    <property type="entry name" value="YhdP_central"/>
</dbReference>
<feature type="transmembrane region" description="Helical" evidence="2">
    <location>
        <begin position="20"/>
        <end position="43"/>
    </location>
</feature>
<dbReference type="Pfam" id="PF13116">
    <property type="entry name" value="YhdP"/>
    <property type="match status" value="1"/>
</dbReference>
<gene>
    <name evidence="4" type="ORF">D5018_14135</name>
</gene>
<sequence>MRRGDDIVQWTAIFSRTLQISLKILAAFLVLFALLVSLIRGLLPQLDDARNELVRFVEDTYHVQVYVGGLSAQWQAYGPAITVDNLVLPEQDKLPATLILQQVQVKLDFWQTLLTLSPKIEDVKVDGVHIGLKLNKIEAEEGKVTEEIIQDTVQELKQNNPPDQLDWLYQLLFEQLHRYSLSDVSIELLSHDRQFEPIHIQNFHWLNRGDRHRGQGELKLDDNHDALEYLALQFDFNGDGYQPETIKGQVYLEANALDLGEWSAKHQSTQNQLAALHLQGVINLQGWVKFENRNWQSGLIRFKPSWLKWNLDDDVQRFEINKGEFSWVNTANGFRLRSDRLDFVSNDKHWHGFSLAADYQDHKLLSQITSINLEWLEPLLPLIPQVSNQMITQWHQLKPQGYIDETQLSYAPNTGLLLSSQLQQVGWKSVNNGLGAAPFDARVSLQDDKLFVSLPEQDYQLDFGEEFVETLHLKGEPIIATMALSDRLLTLPKFRFFNSDIDIQGKASVDLSQKAGLALSANVAIHNVGHAFLYLPQLAMGKDLTDYLTGALVAGNIPKAKVVWQGSFSDFPFTDHSGVFQAGFELADATFRFQPDWPDIDKLWLSALFENDRMDLRVNKGQLIKVPIDGAHVFIPVMDEHAHLGVQAELYPKGEDATEVLQSSPLSDSVGEVLNIVQVQGQVKGVLDLDIPLYEGSQAQIRGQISLKDNPIYISEPGIELQKVKGDVRFQNDTVEGDGLTALLYQQPTRLSFDTEPKADETHLHLTLGSHWDLSKLPVEFENPLSPFYSGDMDLKAKLKMVFSDSGYSLQGTVGSNLVGVTLDLPEMLAKTTKEKKPLQAEIVGDNKQLSMSVKLADQAEFWGSLDPINQDRLKAYDIIIGRLFQPGDVLNSQGGQLRTELQQANLEKWLPVIDAFTLPSEKAPVHLGLSTTPKPHFFPNLVSIQSQIERLDFIGQPFKYVQMNAAPEQGEWVFHASSDNFAGQLTFHKNWDAEGISIDASKLYLFSDQETQNQTKTETSESEHVPSIINSEKNLEVLKGLPVLTISAKDFRFKGLELGHFEFQGKPESQGYKLHHIALTTPKTTVIGSGDWSAPTENTYGATQLNVNIDAQEFDAISKQLGVSPGIKDAPLKVKLTTHWQGAPYDFDLSRLNGDVNFHLGKGHLSEVSDKGARIFSLFSLDSLLRKLSFDFSDVFGKGLYFNSFTGDLRIDDGVVKTTNTEMDAVAGTMRVRGYTDLTKQSLNYDVRFSPKLASSVPTVVLLSTPGWAIGLGAFALTKVLEPVIEVISEIRFRLTGTMSKPNLEEVERKSKEIEIPDAVLRKVNPSAVREKTPKDGPTNPAKQSEVQQELKPQEKPKPAIQNQPKATKPVTNAQELKEG</sequence>
<dbReference type="Proteomes" id="UP000281474">
    <property type="component" value="Unassembled WGS sequence"/>
</dbReference>
<keyword evidence="5" id="KW-1185">Reference proteome</keyword>
<evidence type="ECO:0000259" key="3">
    <source>
        <dbReference type="Pfam" id="PF13116"/>
    </source>
</evidence>
<organism evidence="4 5">
    <name type="scientific">Parashewanella curva</name>
    <dbReference type="NCBI Taxonomy" id="2338552"/>
    <lineage>
        <taxon>Bacteria</taxon>
        <taxon>Pseudomonadati</taxon>
        <taxon>Pseudomonadota</taxon>
        <taxon>Gammaproteobacteria</taxon>
        <taxon>Alteromonadales</taxon>
        <taxon>Shewanellaceae</taxon>
        <taxon>Parashewanella</taxon>
    </lineage>
</organism>
<keyword evidence="2" id="KW-0472">Membrane</keyword>
<dbReference type="PANTHER" id="PTHR38690">
    <property type="entry name" value="PROTEASE-RELATED"/>
    <property type="match status" value="1"/>
</dbReference>
<proteinExistence type="predicted"/>
<feature type="domain" description="YhdP central" evidence="3">
    <location>
        <begin position="13"/>
        <end position="1304"/>
    </location>
</feature>
<dbReference type="NCBIfam" id="TIGR02099">
    <property type="entry name" value="YhdP family protein"/>
    <property type="match status" value="1"/>
</dbReference>
<comment type="caution">
    <text evidence="4">The sequence shown here is derived from an EMBL/GenBank/DDBJ whole genome shotgun (WGS) entry which is preliminary data.</text>
</comment>
<keyword evidence="2" id="KW-1133">Transmembrane helix</keyword>
<feature type="region of interest" description="Disordered" evidence="1">
    <location>
        <begin position="1324"/>
        <end position="1381"/>
    </location>
</feature>
<dbReference type="OrthoDB" id="9762238at2"/>
<evidence type="ECO:0000256" key="1">
    <source>
        <dbReference type="SAM" id="MobiDB-lite"/>
    </source>
</evidence>
<accession>A0A3L8PUD0</accession>
<reference evidence="4 5" key="1">
    <citation type="submission" date="2018-09" db="EMBL/GenBank/DDBJ databases">
        <title>Phylogeny of the Shewanellaceae, and recommendation for two new genera, Pseudoshewanella and Parashewanella.</title>
        <authorList>
            <person name="Wang G."/>
        </authorList>
    </citation>
    <scope>NUCLEOTIDE SEQUENCE [LARGE SCALE GENOMIC DNA]</scope>
    <source>
        <strain evidence="4 5">C51</strain>
    </source>
</reference>
<feature type="compositionally biased region" description="Polar residues" evidence="1">
    <location>
        <begin position="1362"/>
        <end position="1381"/>
    </location>
</feature>
<protein>
    <submittedName>
        <fullName evidence="4">TIGR02099 family protein</fullName>
    </submittedName>
</protein>